<dbReference type="ExpressionAtlas" id="A5B0W0">
    <property type="expression patterns" value="baseline"/>
</dbReference>
<sequence length="364" mass="41091">MDVSLESKSLPSVGYSRKSYLQVTSQRLARGKLVHLHGRRSLALPSVGPDTQEGLRNHFAAKGYSRRAAKLASTLKVLSFQLVAYIRQLQEGIHNTVQKGCEITSQQKGDFATLCKMLPSAWSDWIAMAVTSSFQLQIAYRLKNWILEFLIFEMIFSQQRALCVQEGARKYVIFMILYVDDIQLIGNDVGPLSLVKIWLFTQFQMKDLGEMQYVLGIKVFRDCNPLEVIVLHLLIRGMTSLSYRDGLPMVSALVCMVTLWTRPMWDIESTLELDFEGLSISMGPSGPHSELIYLVGMSYEGWIGFRFTFVQKGVLVIIEIESHGLQPLFISAGSVPRSMFKSSGGRLQDCETSAISIFIFTMWI</sequence>
<accession>A5B0W0</accession>
<name>A5B0W0_VITVI</name>
<dbReference type="InterPro" id="IPR013103">
    <property type="entry name" value="RVT_2"/>
</dbReference>
<gene>
    <name evidence="2" type="ORF">VITISV_032228</name>
</gene>
<feature type="domain" description="Reverse transcriptase Ty1/copia-type" evidence="1">
    <location>
        <begin position="150"/>
        <end position="228"/>
    </location>
</feature>
<organism evidence="2">
    <name type="scientific">Vitis vinifera</name>
    <name type="common">Grape</name>
    <dbReference type="NCBI Taxonomy" id="29760"/>
    <lineage>
        <taxon>Eukaryota</taxon>
        <taxon>Viridiplantae</taxon>
        <taxon>Streptophyta</taxon>
        <taxon>Embryophyta</taxon>
        <taxon>Tracheophyta</taxon>
        <taxon>Spermatophyta</taxon>
        <taxon>Magnoliopsida</taxon>
        <taxon>eudicotyledons</taxon>
        <taxon>Gunneridae</taxon>
        <taxon>Pentapetalae</taxon>
        <taxon>rosids</taxon>
        <taxon>Vitales</taxon>
        <taxon>Vitaceae</taxon>
        <taxon>Viteae</taxon>
        <taxon>Vitis</taxon>
    </lineage>
</organism>
<dbReference type="AlphaFoldDB" id="A5B0W0"/>
<dbReference type="EMBL" id="AM442731">
    <property type="protein sequence ID" value="CAN76276.1"/>
    <property type="molecule type" value="Genomic_DNA"/>
</dbReference>
<protein>
    <recommendedName>
        <fullName evidence="1">Reverse transcriptase Ty1/copia-type domain-containing protein</fullName>
    </recommendedName>
</protein>
<proteinExistence type="predicted"/>
<evidence type="ECO:0000313" key="2">
    <source>
        <dbReference type="EMBL" id="CAN76276.1"/>
    </source>
</evidence>
<reference evidence="2" key="1">
    <citation type="journal article" date="2007" name="PLoS ONE">
        <title>The first genome sequence of an elite grapevine cultivar (Pinot noir Vitis vinifera L.): coping with a highly heterozygous genome.</title>
        <authorList>
            <person name="Velasco R."/>
            <person name="Zharkikh A."/>
            <person name="Troggio M."/>
            <person name="Cartwright D.A."/>
            <person name="Cestaro A."/>
            <person name="Pruss D."/>
            <person name="Pindo M."/>
            <person name="FitzGerald L.M."/>
            <person name="Vezzulli S."/>
            <person name="Reid J."/>
            <person name="Malacarne G."/>
            <person name="Iliev D."/>
            <person name="Coppola G."/>
            <person name="Wardell B."/>
            <person name="Micheletti D."/>
            <person name="Macalma T."/>
            <person name="Facci M."/>
            <person name="Mitchell J.T."/>
            <person name="Perazzolli M."/>
            <person name="Eldredge G."/>
            <person name="Gatto P."/>
            <person name="Oyzerski R."/>
            <person name="Moretto M."/>
            <person name="Gutin N."/>
            <person name="Stefanini M."/>
            <person name="Chen Y."/>
            <person name="Segala C."/>
            <person name="Davenport C."/>
            <person name="Dematte L."/>
            <person name="Mraz A."/>
            <person name="Battilana J."/>
            <person name="Stormo K."/>
            <person name="Costa F."/>
            <person name="Tao Q."/>
            <person name="Si-Ammour A."/>
            <person name="Harkins T."/>
            <person name="Lackey A."/>
            <person name="Perbost C."/>
            <person name="Taillon B."/>
            <person name="Stella A."/>
            <person name="Solovyev V."/>
            <person name="Fawcett J.A."/>
            <person name="Sterck L."/>
            <person name="Vandepoele K."/>
            <person name="Grando S.M."/>
            <person name="Toppo S."/>
            <person name="Moser C."/>
            <person name="Lanchbury J."/>
            <person name="Bogden R."/>
            <person name="Skolnick M."/>
            <person name="Sgaramella V."/>
            <person name="Bhatnagar S.K."/>
            <person name="Fontana P."/>
            <person name="Gutin A."/>
            <person name="Van de Peer Y."/>
            <person name="Salamini F."/>
            <person name="Viola R."/>
        </authorList>
    </citation>
    <scope>NUCLEOTIDE SEQUENCE</scope>
</reference>
<evidence type="ECO:0000259" key="1">
    <source>
        <dbReference type="Pfam" id="PF07727"/>
    </source>
</evidence>
<dbReference type="Pfam" id="PF07727">
    <property type="entry name" value="RVT_2"/>
    <property type="match status" value="1"/>
</dbReference>